<dbReference type="GO" id="GO:0070847">
    <property type="term" value="C:core mediator complex"/>
    <property type="evidence" value="ECO:0007669"/>
    <property type="project" value="TreeGrafter"/>
</dbReference>
<evidence type="ECO:0000313" key="19">
    <source>
        <dbReference type="Proteomes" id="UP000515163"/>
    </source>
</evidence>
<dbReference type="PANTHER" id="PTHR12809:SF2">
    <property type="entry name" value="MEDIATOR OF RNA POLYMERASE II TRANSCRIPTION SUBUNIT 14"/>
    <property type="match status" value="1"/>
</dbReference>
<keyword evidence="7 10" id="KW-0804">Transcription</keyword>
<evidence type="ECO:0000259" key="18">
    <source>
        <dbReference type="Pfam" id="PF25069"/>
    </source>
</evidence>
<dbReference type="Pfam" id="PF22983">
    <property type="entry name" value="RM8_Med14"/>
    <property type="match status" value="1"/>
</dbReference>
<comment type="subunit">
    <text evidence="10">Component of the Mediator complex.</text>
</comment>
<dbReference type="Pfam" id="PF08638">
    <property type="entry name" value="Med14"/>
    <property type="match status" value="1"/>
</dbReference>
<dbReference type="OrthoDB" id="5957888at2759"/>
<evidence type="ECO:0000256" key="2">
    <source>
        <dbReference type="ARBA" id="ARBA00007813"/>
    </source>
</evidence>
<dbReference type="KEGG" id="aten:116287918"/>
<keyword evidence="19" id="KW-1185">Reference proteome</keyword>
<feature type="compositionally biased region" description="Polar residues" evidence="11">
    <location>
        <begin position="1023"/>
        <end position="1051"/>
    </location>
</feature>
<evidence type="ECO:0000313" key="20">
    <source>
        <dbReference type="RefSeq" id="XP_031550485.1"/>
    </source>
</evidence>
<keyword evidence="5 10" id="KW-0805">Transcription regulation</keyword>
<dbReference type="Pfam" id="PF25069">
    <property type="entry name" value="Med14_C"/>
    <property type="match status" value="1"/>
</dbReference>
<feature type="domain" description="Mediator of RNA polymerase II transcription subunit 14 RM6" evidence="15">
    <location>
        <begin position="821"/>
        <end position="885"/>
    </location>
</feature>
<dbReference type="InterPro" id="IPR056879">
    <property type="entry name" value="RM3_Med14"/>
</dbReference>
<comment type="subcellular location">
    <subcellularLocation>
        <location evidence="1 10">Nucleus</location>
    </subcellularLocation>
</comment>
<dbReference type="GeneID" id="116287918"/>
<evidence type="ECO:0000256" key="7">
    <source>
        <dbReference type="ARBA" id="ARBA00023163"/>
    </source>
</evidence>
<proteinExistence type="inferred from homology"/>
<evidence type="ECO:0000256" key="4">
    <source>
        <dbReference type="ARBA" id="ARBA00022737"/>
    </source>
</evidence>
<dbReference type="InterPro" id="IPR056877">
    <property type="entry name" value="Med14_C"/>
</dbReference>
<evidence type="ECO:0000256" key="3">
    <source>
        <dbReference type="ARBA" id="ARBA00019619"/>
    </source>
</evidence>
<evidence type="ECO:0000256" key="6">
    <source>
        <dbReference type="ARBA" id="ARBA00023159"/>
    </source>
</evidence>
<dbReference type="InParanoid" id="A0A6P8HD62"/>
<evidence type="ECO:0000256" key="5">
    <source>
        <dbReference type="ARBA" id="ARBA00023015"/>
    </source>
</evidence>
<feature type="compositionally biased region" description="Polar residues" evidence="11">
    <location>
        <begin position="1102"/>
        <end position="1119"/>
    </location>
</feature>
<evidence type="ECO:0000259" key="12">
    <source>
        <dbReference type="Pfam" id="PF08638"/>
    </source>
</evidence>
<evidence type="ECO:0000259" key="17">
    <source>
        <dbReference type="Pfam" id="PF25067"/>
    </source>
</evidence>
<dbReference type="Pfam" id="PF22981">
    <property type="entry name" value="RM2_Med14"/>
    <property type="match status" value="1"/>
</dbReference>
<dbReference type="InterPro" id="IPR055107">
    <property type="entry name" value="Med14_RM8"/>
</dbReference>
<dbReference type="Proteomes" id="UP000515163">
    <property type="component" value="Unplaced"/>
</dbReference>
<feature type="region of interest" description="Disordered" evidence="11">
    <location>
        <begin position="999"/>
        <end position="1130"/>
    </location>
</feature>
<evidence type="ECO:0000259" key="14">
    <source>
        <dbReference type="Pfam" id="PF22983"/>
    </source>
</evidence>
<evidence type="ECO:0000256" key="1">
    <source>
        <dbReference type="ARBA" id="ARBA00004123"/>
    </source>
</evidence>
<dbReference type="GO" id="GO:0003712">
    <property type="term" value="F:transcription coregulator activity"/>
    <property type="evidence" value="ECO:0007669"/>
    <property type="project" value="UniProtKB-UniRule"/>
</dbReference>
<reference evidence="20" key="1">
    <citation type="submission" date="2025-08" db="UniProtKB">
        <authorList>
            <consortium name="RefSeq"/>
        </authorList>
    </citation>
    <scope>IDENTIFICATION</scope>
</reference>
<evidence type="ECO:0000256" key="10">
    <source>
        <dbReference type="RuleBase" id="RU365082"/>
    </source>
</evidence>
<dbReference type="GO" id="GO:0006357">
    <property type="term" value="P:regulation of transcription by RNA polymerase II"/>
    <property type="evidence" value="ECO:0007669"/>
    <property type="project" value="InterPro"/>
</dbReference>
<dbReference type="InterPro" id="IPR055122">
    <property type="entry name" value="Med14_N"/>
</dbReference>
<dbReference type="GO" id="GO:0016592">
    <property type="term" value="C:mediator complex"/>
    <property type="evidence" value="ECO:0007669"/>
    <property type="project" value="UniProtKB-UniRule"/>
</dbReference>
<keyword evidence="6 10" id="KW-0010">Activator</keyword>
<keyword evidence="8 10" id="KW-0539">Nucleus</keyword>
<keyword evidence="4" id="KW-0677">Repeat</keyword>
<protein>
    <recommendedName>
        <fullName evidence="3 10">Mediator of RNA polymerase II transcription subunit 14</fullName>
    </recommendedName>
    <alternativeName>
        <fullName evidence="9 10">Mediator complex subunit 14</fullName>
    </alternativeName>
</protein>
<feature type="domain" description="Mediator of RNA polymerase II transcription subunit 14 RM3" evidence="16">
    <location>
        <begin position="368"/>
        <end position="477"/>
    </location>
</feature>
<dbReference type="Pfam" id="PF25065">
    <property type="entry name" value="RM3_Med14"/>
    <property type="match status" value="1"/>
</dbReference>
<dbReference type="InterPro" id="IPR056878">
    <property type="entry name" value="RM5_Med14"/>
</dbReference>
<dbReference type="FunCoup" id="A0A6P8HD62">
    <property type="interactions" value="3277"/>
</dbReference>
<dbReference type="InterPro" id="IPR013947">
    <property type="entry name" value="Mediator_Med14"/>
</dbReference>
<feature type="domain" description="Mediator complex subunit MED14 N-terminal" evidence="12">
    <location>
        <begin position="12"/>
        <end position="200"/>
    </location>
</feature>
<evidence type="ECO:0000259" key="15">
    <source>
        <dbReference type="Pfam" id="PF22984"/>
    </source>
</evidence>
<dbReference type="PANTHER" id="PTHR12809">
    <property type="entry name" value="MEDIATOR COMPLEX SUBUNIT"/>
    <property type="match status" value="1"/>
</dbReference>
<dbReference type="Pfam" id="PF22984">
    <property type="entry name" value="RM6_Med14"/>
    <property type="match status" value="1"/>
</dbReference>
<feature type="domain" description="Mediator of RNA polymerase II transcription subunit 14 RM5" evidence="17">
    <location>
        <begin position="687"/>
        <end position="773"/>
    </location>
</feature>
<feature type="domain" description="Mediator of RNA polymerase II transcription subunit 14 RM2" evidence="13">
    <location>
        <begin position="279"/>
        <end position="364"/>
    </location>
</feature>
<evidence type="ECO:0000256" key="9">
    <source>
        <dbReference type="ARBA" id="ARBA00032007"/>
    </source>
</evidence>
<organism evidence="19 20">
    <name type="scientific">Actinia tenebrosa</name>
    <name type="common">Australian red waratah sea anemone</name>
    <dbReference type="NCBI Taxonomy" id="6105"/>
    <lineage>
        <taxon>Eukaryota</taxon>
        <taxon>Metazoa</taxon>
        <taxon>Cnidaria</taxon>
        <taxon>Anthozoa</taxon>
        <taxon>Hexacorallia</taxon>
        <taxon>Actiniaria</taxon>
        <taxon>Actiniidae</taxon>
        <taxon>Actinia</taxon>
    </lineage>
</organism>
<feature type="compositionally biased region" description="Pro residues" evidence="11">
    <location>
        <begin position="1056"/>
        <end position="1066"/>
    </location>
</feature>
<evidence type="ECO:0000256" key="11">
    <source>
        <dbReference type="SAM" id="MobiDB-lite"/>
    </source>
</evidence>
<feature type="region of interest" description="Disordered" evidence="11">
    <location>
        <begin position="552"/>
        <end position="587"/>
    </location>
</feature>
<gene>
    <name evidence="20" type="primary">LOC116287918</name>
</gene>
<comment type="similarity">
    <text evidence="2 10">Belongs to the Mediator complex subunit 14 family.</text>
</comment>
<feature type="domain" description="Mediator of RNA polymerase II transcription subunit 14 C-terminal" evidence="18">
    <location>
        <begin position="1263"/>
        <end position="1406"/>
    </location>
</feature>
<dbReference type="RefSeq" id="XP_031550485.1">
    <property type="nucleotide sequence ID" value="XM_031694625.1"/>
</dbReference>
<evidence type="ECO:0000256" key="8">
    <source>
        <dbReference type="ARBA" id="ARBA00023242"/>
    </source>
</evidence>
<comment type="function">
    <text evidence="10">Component of the Mediator complex, a coactivator involved in the regulated transcription of nearly all RNA polymerase II-dependent genes. Mediator functions as a bridge to convey information from gene-specific regulatory proteins to the basal RNA polymerase II transcription machinery. Mediator is recruited to promoters by direct interactions with regulatory proteins and serves as a scaffold for the assembly of a functional preinitiation complex with RNA polymerase II and the general transcription factors.</text>
</comment>
<dbReference type="Pfam" id="PF25067">
    <property type="entry name" value="RM5_Med14"/>
    <property type="match status" value="1"/>
</dbReference>
<accession>A0A6P8HD62</accession>
<evidence type="ECO:0000259" key="16">
    <source>
        <dbReference type="Pfam" id="PF25065"/>
    </source>
</evidence>
<dbReference type="InterPro" id="IPR055113">
    <property type="entry name" value="Med14_RM2"/>
</dbReference>
<feature type="region of interest" description="Disordered" evidence="11">
    <location>
        <begin position="615"/>
        <end position="645"/>
    </location>
</feature>
<feature type="domain" description="Mediator of RNA polymerase II transcription subunit 14 RM8" evidence="14">
    <location>
        <begin position="1174"/>
        <end position="1246"/>
    </location>
</feature>
<name>A0A6P8HD62_ACTTE</name>
<dbReference type="InterPro" id="IPR055114">
    <property type="entry name" value="Med14_RM6"/>
</dbReference>
<evidence type="ECO:0000259" key="13">
    <source>
        <dbReference type="Pfam" id="PF22981"/>
    </source>
</evidence>
<feature type="compositionally biased region" description="Basic and acidic residues" evidence="11">
    <location>
        <begin position="552"/>
        <end position="578"/>
    </location>
</feature>
<sequence length="1407" mass="157765">MAATEDGQGSKINLSMLIDFLLQKTYHELTVLSELLPRKNDIERKIQIVQFASRTRQQFVRLLALVKWAASAERVDKCQVISTFLDQQSMVFVDTADMLARMARETLVQARLPTFCLPAAVDVLTTGTYCRLPTCIRDKIVPPDPITTSEKTMTLQRLNQVIQHRLVISEIPPQMTNIKIDDGRVTFHVDHEFEVSLTLMGDDTSLPWRLLSINILVQDIETGDGMSLVHDLQINYIHQLVQSRLFQEESPLVDLYNCLHTFCLSLQLQVLHFQAKQLITERWHENVKIDSSISEQSFTLYYWRNTSGQQQQQQPLTVQTPTQANKLTISYKSENTPPSLRIIHQPEISRDMKNDMKDVVFPGELCVEKLLMQTVRIQSNVKLINLLNLLSEDLKLNSKVLLDHQNSCLAIHTCSDATPSEVLLITIDTRSGQFRVALGGGEENAICSAMEKALNANPKQFPVLLGDVRCQLHLCKCRRSIAMLPVIPRSYLPISEASRGKLGQLSKCHFYLHFKNHKEYYLVIEVISEENSDKVSKRYHLLHTKNLDVDSLEGTRKDRSTESKDPKQAIKKEAEKQPKTGCQNQSHDKQSLFLEVDHLVEIGALPLTDFPGSPIKGFDQKTSGSSSKRKCINDDQQQNKKPRTTSDLFNECSSVSSYQADLGHVVCLCDARIPFMQLCNELKQNEVVHDGVQSEAGIGLCIPILHLPLPAGCNPDLVSTLQENILSCTLRFTCQDYRQCVFELIFSSSPLQSNSAPSKAECKRVTLTYDSMSVISAPDGKIIKQSAVQLFLEDWCSMCKLYPHTLELDLCLKDNTSHVRHMFHIESYTYKQLTIQYEPDRQNLVTVQWSVTEKQFVLSFGHGGSSGMDNPHRIMAEHLQKDFNKRLNLPYLIQILHETWKPLSSINKLTTMPQLGVITRPHMAQRTFSVLPVSPTSVHIIYRSNALEVHFKAKNLVSIRDASLSFVDPSKPRNLLSSIPSLKQFLQLFVDDIAMAGGIPSRRTSEADDEVPPSPVGMDTEPTEIQFTSPQPMPSQSIYVSPNVPSSSSRGGFTPSPNPINAPSPSNPYSSPSPATSFLGHSPAHSFMQSPGPWSPLPGGSQVNKYRQNPAVSGPSRQPTTPPRPLIAKPWASTTPTILSHTAFNRLCSPVHRYDRNVSHLEMFLGSMFLKKHLCRAIQGDELIQFPKIDSTLVAFKTSSLQCVVKLDTSTYTSLRLNVKPIQGQEAAWMRDELTSLERFFETRVASAPYRASSMTSFARCITFPTNILKDLIKIIRLETIPDQSHKWRVEWCLSIPPDAPEMPATPGTPAVVFKAKLFIFIQLKKASSQGTSPLDDSVMIPLLFDPKTNTTQQVDVSRQASAPTSSAEAAVNALLKRWNESPASKTGDCTIFPAVLELAKNLVIPT</sequence>